<dbReference type="InterPro" id="IPR002227">
    <property type="entry name" value="Tyrosinase_Cu-bd"/>
</dbReference>
<feature type="signal peptide" evidence="4">
    <location>
        <begin position="1"/>
        <end position="25"/>
    </location>
</feature>
<dbReference type="PANTHER" id="PTHR11474">
    <property type="entry name" value="TYROSINASE FAMILY MEMBER"/>
    <property type="match status" value="1"/>
</dbReference>
<dbReference type="GO" id="GO:0046872">
    <property type="term" value="F:metal ion binding"/>
    <property type="evidence" value="ECO:0007669"/>
    <property type="project" value="UniProtKB-KW"/>
</dbReference>
<keyword evidence="2" id="KW-0186">Copper</keyword>
<dbReference type="Pfam" id="PF00264">
    <property type="entry name" value="Tyrosinase"/>
    <property type="match status" value="1"/>
</dbReference>
<feature type="domain" description="Tyrosinase copper-binding" evidence="6">
    <location>
        <begin position="248"/>
        <end position="259"/>
    </location>
</feature>
<organism evidence="7 8">
    <name type="scientific">Pythium insidiosum</name>
    <name type="common">Pythiosis disease agent</name>
    <dbReference type="NCBI Taxonomy" id="114742"/>
    <lineage>
        <taxon>Eukaryota</taxon>
        <taxon>Sar</taxon>
        <taxon>Stramenopiles</taxon>
        <taxon>Oomycota</taxon>
        <taxon>Peronosporomycetes</taxon>
        <taxon>Pythiales</taxon>
        <taxon>Pythiaceae</taxon>
        <taxon>Pythium</taxon>
    </lineage>
</organism>
<sequence length="703" mass="77058">MMLWRILASAIAVLSALSVPQGADAQTCGPRVRRAWTALSPADRQLYLDAVASAMRTGAYIRFVEMHTDMMSEMEAHRQCMFLYWHRLFLVAFENMLRGQGSRFACVTIPYWDWMTDYGRFSTNSSSCSNMLSCSPTLGFLGGQPPLDNHRGVTINGEYVEGLCARSYPLDNFCESRAVSGNRCARCLPRSDWSQASFPAAASFASVRSQLFQSNNIGEVSQAIEQGGHNNVHAELGSTMGTFSSPADPVFWSHHAMVDLLHSIFHKCKVGEQRMTLQQKARHPVAWQSCQRRNRGTFNPLASVSMRTVQRGSNARPVNGWQDPVIGRFFNGVPRQFAALMDIRDLGSSSYTYELRGLLGSLYTNCGNEQTNPRRVLMEMGMPMQQQQQQPAQTDRPETQSPSETPAPPCEGNGTAPTNGTDPSQNVPTPPSMGELIVPPTEECTKKIGTFHEHTDRVIREKGGDPVKESEIIACLFQDECLGGVKDYPEEFKQKFGVTQPPRCKRIVDHVRQVGEQNALKVSEWRQLVQKEFGCPQPKDAKTPGSEEQGEPKKTDAPTTTQPAKTNKPVTPASTTSAPATAKPTTDKPTQGYRPGKESGGKPGQVKPSGDYTPATKEVVVPVTQPVSTKAPQPEQTKAASPKQEVVAPAQEPTKAPQAQAQPQPQPQQPAESTKAPASKQQEVIVPASQPQSQATPAHKLCQ</sequence>
<feature type="chain" id="PRO_5041932917" description="Tyrosinase copper-binding domain-containing protein" evidence="4">
    <location>
        <begin position="26"/>
        <end position="703"/>
    </location>
</feature>
<proteinExistence type="predicted"/>
<evidence type="ECO:0000256" key="4">
    <source>
        <dbReference type="SAM" id="SignalP"/>
    </source>
</evidence>
<feature type="region of interest" description="Disordered" evidence="3">
    <location>
        <begin position="531"/>
        <end position="703"/>
    </location>
</feature>
<evidence type="ECO:0000313" key="8">
    <source>
        <dbReference type="Proteomes" id="UP001209570"/>
    </source>
</evidence>
<dbReference type="Gene3D" id="1.10.1280.10">
    <property type="entry name" value="Di-copper center containing domain from catechol oxidase"/>
    <property type="match status" value="1"/>
</dbReference>
<evidence type="ECO:0000256" key="3">
    <source>
        <dbReference type="SAM" id="MobiDB-lite"/>
    </source>
</evidence>
<dbReference type="PANTHER" id="PTHR11474:SF126">
    <property type="entry name" value="TYROSINASE-LIKE PROTEIN TYR-1-RELATED"/>
    <property type="match status" value="1"/>
</dbReference>
<gene>
    <name evidence="7" type="ORF">P43SY_006483</name>
</gene>
<feature type="compositionally biased region" description="Polar residues" evidence="3">
    <location>
        <begin position="625"/>
        <end position="639"/>
    </location>
</feature>
<keyword evidence="1" id="KW-0479">Metal-binding</keyword>
<feature type="region of interest" description="Disordered" evidence="3">
    <location>
        <begin position="383"/>
        <end position="438"/>
    </location>
</feature>
<feature type="compositionally biased region" description="Polar residues" evidence="3">
    <location>
        <begin position="557"/>
        <end position="569"/>
    </location>
</feature>
<protein>
    <recommendedName>
        <fullName evidence="5 6">Tyrosinase copper-binding domain-containing protein</fullName>
    </recommendedName>
</protein>
<comment type="caution">
    <text evidence="7">The sequence shown here is derived from an EMBL/GenBank/DDBJ whole genome shotgun (WGS) entry which is preliminary data.</text>
</comment>
<evidence type="ECO:0000259" key="6">
    <source>
        <dbReference type="PROSITE" id="PS00498"/>
    </source>
</evidence>
<feature type="domain" description="Tyrosinase copper-binding" evidence="5">
    <location>
        <begin position="77"/>
        <end position="94"/>
    </location>
</feature>
<dbReference type="PROSITE" id="PS00498">
    <property type="entry name" value="TYROSINASE_2"/>
    <property type="match status" value="1"/>
</dbReference>
<keyword evidence="4" id="KW-0732">Signal</keyword>
<dbReference type="InterPro" id="IPR050316">
    <property type="entry name" value="Tyrosinase/Hemocyanin"/>
</dbReference>
<dbReference type="PRINTS" id="PR00092">
    <property type="entry name" value="TYROSINASE"/>
</dbReference>
<keyword evidence="8" id="KW-1185">Reference proteome</keyword>
<feature type="compositionally biased region" description="Low complexity" evidence="3">
    <location>
        <begin position="571"/>
        <end position="590"/>
    </location>
</feature>
<evidence type="ECO:0000259" key="5">
    <source>
        <dbReference type="PROSITE" id="PS00497"/>
    </source>
</evidence>
<accession>A0AAD5LE61</accession>
<dbReference type="Proteomes" id="UP001209570">
    <property type="component" value="Unassembled WGS sequence"/>
</dbReference>
<dbReference type="AlphaFoldDB" id="A0AAD5LE61"/>
<evidence type="ECO:0000256" key="1">
    <source>
        <dbReference type="ARBA" id="ARBA00022723"/>
    </source>
</evidence>
<dbReference type="InterPro" id="IPR008922">
    <property type="entry name" value="Di-copper_centre_dom_sf"/>
</dbReference>
<dbReference type="SUPFAM" id="SSF48056">
    <property type="entry name" value="Di-copper centre-containing domain"/>
    <property type="match status" value="1"/>
</dbReference>
<evidence type="ECO:0000313" key="7">
    <source>
        <dbReference type="EMBL" id="KAJ0397781.1"/>
    </source>
</evidence>
<dbReference type="PROSITE" id="PS00497">
    <property type="entry name" value="TYROSINASE_1"/>
    <property type="match status" value="1"/>
</dbReference>
<name>A0AAD5LE61_PYTIN</name>
<reference evidence="7" key="1">
    <citation type="submission" date="2021-12" db="EMBL/GenBank/DDBJ databases">
        <title>Prjna785345.</title>
        <authorList>
            <person name="Rujirawat T."/>
            <person name="Krajaejun T."/>
        </authorList>
    </citation>
    <scope>NUCLEOTIDE SEQUENCE</scope>
    <source>
        <strain evidence="7">Pi057C3</strain>
    </source>
</reference>
<dbReference type="GO" id="GO:0016491">
    <property type="term" value="F:oxidoreductase activity"/>
    <property type="evidence" value="ECO:0007669"/>
    <property type="project" value="InterPro"/>
</dbReference>
<feature type="compositionally biased region" description="Low complexity" evidence="3">
    <location>
        <begin position="648"/>
        <end position="663"/>
    </location>
</feature>
<dbReference type="EMBL" id="JAKCXM010000238">
    <property type="protein sequence ID" value="KAJ0397781.1"/>
    <property type="molecule type" value="Genomic_DNA"/>
</dbReference>
<feature type="compositionally biased region" description="Polar residues" evidence="3">
    <location>
        <begin position="415"/>
        <end position="427"/>
    </location>
</feature>
<evidence type="ECO:0000256" key="2">
    <source>
        <dbReference type="ARBA" id="ARBA00023008"/>
    </source>
</evidence>